<dbReference type="Proteomes" id="UP001458880">
    <property type="component" value="Unassembled WGS sequence"/>
</dbReference>
<feature type="compositionally biased region" description="Polar residues" evidence="1">
    <location>
        <begin position="85"/>
        <end position="102"/>
    </location>
</feature>
<gene>
    <name evidence="2" type="ORF">QE152_g5661</name>
</gene>
<evidence type="ECO:0000313" key="3">
    <source>
        <dbReference type="Proteomes" id="UP001458880"/>
    </source>
</evidence>
<reference evidence="2 3" key="1">
    <citation type="journal article" date="2024" name="BMC Genomics">
        <title>De novo assembly and annotation of Popillia japonica's genome with initial clues to its potential as an invasive pest.</title>
        <authorList>
            <person name="Cucini C."/>
            <person name="Boschi S."/>
            <person name="Funari R."/>
            <person name="Cardaioli E."/>
            <person name="Iannotti N."/>
            <person name="Marturano G."/>
            <person name="Paoli F."/>
            <person name="Bruttini M."/>
            <person name="Carapelli A."/>
            <person name="Frati F."/>
            <person name="Nardi F."/>
        </authorList>
    </citation>
    <scope>NUCLEOTIDE SEQUENCE [LARGE SCALE GENOMIC DNA]</scope>
    <source>
        <strain evidence="2">DMR45628</strain>
    </source>
</reference>
<sequence length="169" mass="18090">MPSMATTHGGVLYYVVKVPKDSVYCTDSGWDNPFRPGGDLSREADEIVELIKGGKPITPTSGGNASPTYLLDQTDAKLELNNVSLQTSSPTPLATKQANEPITESPKKVNNDLHATPKNATNGNVQNDTKPGALDVQRGTIIPQAPVDANQVEHVVIKKKPKCKCCVIQ</sequence>
<feature type="region of interest" description="Disordered" evidence="1">
    <location>
        <begin position="85"/>
        <end position="130"/>
    </location>
</feature>
<name>A0AAW1MKY1_POPJA</name>
<protein>
    <submittedName>
        <fullName evidence="2">Uncharacterized protein</fullName>
    </submittedName>
</protein>
<organism evidence="2 3">
    <name type="scientific">Popillia japonica</name>
    <name type="common">Japanese beetle</name>
    <dbReference type="NCBI Taxonomy" id="7064"/>
    <lineage>
        <taxon>Eukaryota</taxon>
        <taxon>Metazoa</taxon>
        <taxon>Ecdysozoa</taxon>
        <taxon>Arthropoda</taxon>
        <taxon>Hexapoda</taxon>
        <taxon>Insecta</taxon>
        <taxon>Pterygota</taxon>
        <taxon>Neoptera</taxon>
        <taxon>Endopterygota</taxon>
        <taxon>Coleoptera</taxon>
        <taxon>Polyphaga</taxon>
        <taxon>Scarabaeiformia</taxon>
        <taxon>Scarabaeidae</taxon>
        <taxon>Rutelinae</taxon>
        <taxon>Popillia</taxon>
    </lineage>
</organism>
<feature type="compositionally biased region" description="Polar residues" evidence="1">
    <location>
        <begin position="118"/>
        <end position="129"/>
    </location>
</feature>
<proteinExistence type="predicted"/>
<evidence type="ECO:0000313" key="2">
    <source>
        <dbReference type="EMBL" id="KAK9746955.1"/>
    </source>
</evidence>
<evidence type="ECO:0000256" key="1">
    <source>
        <dbReference type="SAM" id="MobiDB-lite"/>
    </source>
</evidence>
<keyword evidence="3" id="KW-1185">Reference proteome</keyword>
<comment type="caution">
    <text evidence="2">The sequence shown here is derived from an EMBL/GenBank/DDBJ whole genome shotgun (WGS) entry which is preliminary data.</text>
</comment>
<dbReference type="AlphaFoldDB" id="A0AAW1MKY1"/>
<dbReference type="EMBL" id="JASPKY010000035">
    <property type="protein sequence ID" value="KAK9746955.1"/>
    <property type="molecule type" value="Genomic_DNA"/>
</dbReference>
<accession>A0AAW1MKY1</accession>